<reference evidence="2" key="1">
    <citation type="submission" date="2020-08" db="EMBL/GenBank/DDBJ databases">
        <title>Plant Genome Project.</title>
        <authorList>
            <person name="Zhang R.-G."/>
        </authorList>
    </citation>
    <scope>NUCLEOTIDE SEQUENCE</scope>
    <source>
        <strain evidence="2">WSP0</strain>
        <tissue evidence="2">Leaf</tissue>
    </source>
</reference>
<keyword evidence="1" id="KW-0732">Signal</keyword>
<dbReference type="EMBL" id="JACTNZ010000004">
    <property type="protein sequence ID" value="KAG5551623.1"/>
    <property type="molecule type" value="Genomic_DNA"/>
</dbReference>
<evidence type="ECO:0000256" key="1">
    <source>
        <dbReference type="SAM" id="SignalP"/>
    </source>
</evidence>
<evidence type="ECO:0000313" key="2">
    <source>
        <dbReference type="EMBL" id="KAG5551623.1"/>
    </source>
</evidence>
<name>A0AAV6KGH8_9ERIC</name>
<comment type="caution">
    <text evidence="2">The sequence shown here is derived from an EMBL/GenBank/DDBJ whole genome shotgun (WGS) entry which is preliminary data.</text>
</comment>
<organism evidence="2 3">
    <name type="scientific">Rhododendron griersonianum</name>
    <dbReference type="NCBI Taxonomy" id="479676"/>
    <lineage>
        <taxon>Eukaryota</taxon>
        <taxon>Viridiplantae</taxon>
        <taxon>Streptophyta</taxon>
        <taxon>Embryophyta</taxon>
        <taxon>Tracheophyta</taxon>
        <taxon>Spermatophyta</taxon>
        <taxon>Magnoliopsida</taxon>
        <taxon>eudicotyledons</taxon>
        <taxon>Gunneridae</taxon>
        <taxon>Pentapetalae</taxon>
        <taxon>asterids</taxon>
        <taxon>Ericales</taxon>
        <taxon>Ericaceae</taxon>
        <taxon>Ericoideae</taxon>
        <taxon>Rhodoreae</taxon>
        <taxon>Rhododendron</taxon>
    </lineage>
</organism>
<evidence type="ECO:0000313" key="3">
    <source>
        <dbReference type="Proteomes" id="UP000823749"/>
    </source>
</evidence>
<gene>
    <name evidence="2" type="ORF">RHGRI_009890</name>
</gene>
<proteinExistence type="predicted"/>
<sequence length="84" mass="9692">MRMRVALVNLVLVGGRTWPLCLVPLTVASKPLYMHHQSHDGMFTMREPLESTNMAHQQRKRPRVKHRDTLSLPALLFADCKMPE</sequence>
<protein>
    <recommendedName>
        <fullName evidence="4">Secreted protein</fullName>
    </recommendedName>
</protein>
<feature type="chain" id="PRO_5043551865" description="Secreted protein" evidence="1">
    <location>
        <begin position="29"/>
        <end position="84"/>
    </location>
</feature>
<keyword evidence="3" id="KW-1185">Reference proteome</keyword>
<evidence type="ECO:0008006" key="4">
    <source>
        <dbReference type="Google" id="ProtNLM"/>
    </source>
</evidence>
<accession>A0AAV6KGH8</accession>
<feature type="signal peptide" evidence="1">
    <location>
        <begin position="1"/>
        <end position="28"/>
    </location>
</feature>
<dbReference type="Proteomes" id="UP000823749">
    <property type="component" value="Chromosome 4"/>
</dbReference>
<dbReference type="AlphaFoldDB" id="A0AAV6KGH8"/>